<accession>A0A934N0S1</accession>
<organism evidence="10 11">
    <name type="scientific">Candidatus Aeolococcus gillhamiae</name>
    <dbReference type="NCBI Taxonomy" id="3127015"/>
    <lineage>
        <taxon>Bacteria</taxon>
        <taxon>Bacillati</taxon>
        <taxon>Candidatus Dormiibacterota</taxon>
        <taxon>Candidatus Dormibacteria</taxon>
        <taxon>Candidatus Aeolococcales</taxon>
        <taxon>Candidatus Aeolococcaceae</taxon>
        <taxon>Candidatus Aeolococcus</taxon>
    </lineage>
</organism>
<gene>
    <name evidence="10" type="ORF">DLM65_15405</name>
    <name evidence="9" type="ORF">JF886_15145</name>
</gene>
<dbReference type="EC" id="4.1.2.13" evidence="4"/>
<evidence type="ECO:0000313" key="12">
    <source>
        <dbReference type="Proteomes" id="UP000606991"/>
    </source>
</evidence>
<evidence type="ECO:0000256" key="3">
    <source>
        <dbReference type="ARBA" id="ARBA00010387"/>
    </source>
</evidence>
<evidence type="ECO:0000256" key="7">
    <source>
        <dbReference type="ARBA" id="ARBA00029799"/>
    </source>
</evidence>
<evidence type="ECO:0000313" key="10">
    <source>
        <dbReference type="EMBL" id="PZR77566.1"/>
    </source>
</evidence>
<dbReference type="Proteomes" id="UP000606991">
    <property type="component" value="Unassembled WGS sequence"/>
</dbReference>
<reference evidence="9 12" key="3">
    <citation type="submission" date="2020-10" db="EMBL/GenBank/DDBJ databases">
        <title>Ca. Dormibacterota MAGs.</title>
        <authorList>
            <person name="Montgomery K."/>
        </authorList>
    </citation>
    <scope>NUCLEOTIDE SEQUENCE [LARGE SCALE GENOMIC DNA]</scope>
    <source>
        <strain evidence="9">SC8812_S17_18</strain>
    </source>
</reference>
<dbReference type="AlphaFoldDB" id="A0A2W5Z4E9"/>
<evidence type="ECO:0000256" key="5">
    <source>
        <dbReference type="ARBA" id="ARBA00023152"/>
    </source>
</evidence>
<reference evidence="10" key="2">
    <citation type="submission" date="2018-05" db="EMBL/GenBank/DDBJ databases">
        <authorList>
            <person name="Ferrari B."/>
        </authorList>
    </citation>
    <scope>NUCLEOTIDE SEQUENCE</scope>
    <source>
        <strain evidence="10">RRmetagenome_bin12</strain>
    </source>
</reference>
<dbReference type="GO" id="GO:0004332">
    <property type="term" value="F:fructose-bisphosphate aldolase activity"/>
    <property type="evidence" value="ECO:0007669"/>
    <property type="project" value="UniProtKB-EC"/>
</dbReference>
<comment type="pathway">
    <text evidence="2">Carbohydrate degradation; glycolysis; D-glyceraldehyde 3-phosphate and glycerone phosphate from D-glucose: step 4/4.</text>
</comment>
<dbReference type="SUPFAM" id="SSF51569">
    <property type="entry name" value="Aldolase"/>
    <property type="match status" value="1"/>
</dbReference>
<dbReference type="UniPathway" id="UPA00109">
    <property type="reaction ID" value="UER00183"/>
</dbReference>
<dbReference type="Proteomes" id="UP000248724">
    <property type="component" value="Unassembled WGS sequence"/>
</dbReference>
<evidence type="ECO:0000256" key="2">
    <source>
        <dbReference type="ARBA" id="ARBA00004714"/>
    </source>
</evidence>
<evidence type="ECO:0000256" key="1">
    <source>
        <dbReference type="ARBA" id="ARBA00000441"/>
    </source>
</evidence>
<dbReference type="GO" id="GO:0006096">
    <property type="term" value="P:glycolytic process"/>
    <property type="evidence" value="ECO:0007669"/>
    <property type="project" value="UniProtKB-UniPathway"/>
</dbReference>
<keyword evidence="6" id="KW-0456">Lyase</keyword>
<dbReference type="Pfam" id="PF00274">
    <property type="entry name" value="Glycolytic"/>
    <property type="match status" value="1"/>
</dbReference>
<evidence type="ECO:0000313" key="11">
    <source>
        <dbReference type="Proteomes" id="UP000248724"/>
    </source>
</evidence>
<evidence type="ECO:0000313" key="9">
    <source>
        <dbReference type="EMBL" id="MBJ7596165.1"/>
    </source>
</evidence>
<dbReference type="InterPro" id="IPR000741">
    <property type="entry name" value="FBA_I"/>
</dbReference>
<evidence type="ECO:0000256" key="6">
    <source>
        <dbReference type="ARBA" id="ARBA00023239"/>
    </source>
</evidence>
<evidence type="ECO:0000256" key="8">
    <source>
        <dbReference type="ARBA" id="ARBA00072515"/>
    </source>
</evidence>
<dbReference type="EMBL" id="QHBU01000293">
    <property type="protein sequence ID" value="PZR77566.1"/>
    <property type="molecule type" value="Genomic_DNA"/>
</dbReference>
<comment type="similarity">
    <text evidence="3">Belongs to the class I fructose-bisphosphate aldolase family.</text>
</comment>
<keyword evidence="5" id="KW-0324">Glycolysis</keyword>
<reference evidence="10 11" key="1">
    <citation type="journal article" date="2017" name="Nature">
        <title>Atmospheric trace gases support primary production in Antarctic desert surface soil.</title>
        <authorList>
            <person name="Ji M."/>
            <person name="Greening C."/>
            <person name="Vanwonterghem I."/>
            <person name="Carere C.R."/>
            <person name="Bay S.K."/>
            <person name="Steen J.A."/>
            <person name="Montgomery K."/>
            <person name="Lines T."/>
            <person name="Beardall J."/>
            <person name="van Dorst J."/>
            <person name="Snape I."/>
            <person name="Stott M.B."/>
            <person name="Hugenholtz P."/>
            <person name="Ferrari B.C."/>
        </authorList>
    </citation>
    <scope>NUCLEOTIDE SEQUENCE [LARGE SCALE GENOMIC DNA]</scope>
    <source>
        <strain evidence="10">RRmetagenome_bin12</strain>
    </source>
</reference>
<name>A0A2W5Z4E9_9BACT</name>
<sequence>MTDIRATARWLVREGRGILAADERTTTLAKRFAAVGIPSTPESQRAYREMLFGAEGIGDSLSGVILFDETIHQSTAAGVPFPAQLAAQGVLPGVKVDGGAQPLAGFPGEAVTEGLDGLRQRLAGYRALGARFAKWRAVIAVDAELPTTGCMLANAHALARYAALCQEAGLVPIVEPEVLMDGSHTLERCSTVTESMLRTLFTSLAAQRVELEAMILKPNMVTSGKACVTQASTASVAQATVECLRRTVPAAVPGIAFLSGGQRPIQATEHLDAINRLGPHPWRVTFSFARALQEDALSVWQGHESNIDAARQAFLQRAVCNAAASDGAYTADLEAG</sequence>
<dbReference type="Gene3D" id="3.20.20.70">
    <property type="entry name" value="Aldolase class I"/>
    <property type="match status" value="1"/>
</dbReference>
<protein>
    <recommendedName>
        <fullName evidence="8">Probable fructose-bisphosphate aldolase class 1</fullName>
        <ecNumber evidence="4">4.1.2.13</ecNumber>
    </recommendedName>
    <alternativeName>
        <fullName evidence="7">Fructose-bisphosphate aldolase class I</fullName>
    </alternativeName>
</protein>
<dbReference type="FunFam" id="3.20.20.70:FF:000140">
    <property type="entry name" value="Fructose-bisphosphate aldolase"/>
    <property type="match status" value="1"/>
</dbReference>
<proteinExistence type="inferred from homology"/>
<accession>A0A2W5Z4E9</accession>
<dbReference type="NCBIfam" id="NF033379">
    <property type="entry name" value="FrucBisAld_I"/>
    <property type="match status" value="1"/>
</dbReference>
<comment type="catalytic activity">
    <reaction evidence="1">
        <text>beta-D-fructose 1,6-bisphosphate = D-glyceraldehyde 3-phosphate + dihydroxyacetone phosphate</text>
        <dbReference type="Rhea" id="RHEA:14729"/>
        <dbReference type="ChEBI" id="CHEBI:32966"/>
        <dbReference type="ChEBI" id="CHEBI:57642"/>
        <dbReference type="ChEBI" id="CHEBI:59776"/>
        <dbReference type="EC" id="4.1.2.13"/>
    </reaction>
</comment>
<evidence type="ECO:0000256" key="4">
    <source>
        <dbReference type="ARBA" id="ARBA00013068"/>
    </source>
</evidence>
<dbReference type="EMBL" id="JAEKNS010000149">
    <property type="protein sequence ID" value="MBJ7596165.1"/>
    <property type="molecule type" value="Genomic_DNA"/>
</dbReference>
<dbReference type="InterPro" id="IPR013785">
    <property type="entry name" value="Aldolase_TIM"/>
</dbReference>
<comment type="caution">
    <text evidence="10">The sequence shown here is derived from an EMBL/GenBank/DDBJ whole genome shotgun (WGS) entry which is preliminary data.</text>
</comment>
<dbReference type="PANTHER" id="PTHR11627">
    <property type="entry name" value="FRUCTOSE-BISPHOSPHATE ALDOLASE"/>
    <property type="match status" value="1"/>
</dbReference>